<organism evidence="1 2">
    <name type="scientific">Aliikangiella marina</name>
    <dbReference type="NCBI Taxonomy" id="1712262"/>
    <lineage>
        <taxon>Bacteria</taxon>
        <taxon>Pseudomonadati</taxon>
        <taxon>Pseudomonadota</taxon>
        <taxon>Gammaproteobacteria</taxon>
        <taxon>Oceanospirillales</taxon>
        <taxon>Pleioneaceae</taxon>
        <taxon>Aliikangiella</taxon>
    </lineage>
</organism>
<dbReference type="RefSeq" id="WP_142942557.1">
    <property type="nucleotide sequence ID" value="NZ_VIKR01000003.1"/>
</dbReference>
<reference evidence="1 2" key="1">
    <citation type="submission" date="2019-06" db="EMBL/GenBank/DDBJ databases">
        <title>Draft genome of Aliikangiella marina GYP-15.</title>
        <authorList>
            <person name="Wang G."/>
        </authorList>
    </citation>
    <scope>NUCLEOTIDE SEQUENCE [LARGE SCALE GENOMIC DNA]</scope>
    <source>
        <strain evidence="1 2">GYP-15</strain>
    </source>
</reference>
<dbReference type="AlphaFoldDB" id="A0A545T9G8"/>
<dbReference type="SUPFAM" id="SSF46955">
    <property type="entry name" value="Putative DNA-binding domain"/>
    <property type="match status" value="1"/>
</dbReference>
<dbReference type="OrthoDB" id="8410638at2"/>
<protein>
    <submittedName>
        <fullName evidence="1">Terminase small subunit</fullName>
    </submittedName>
</protein>
<dbReference type="Proteomes" id="UP000317839">
    <property type="component" value="Unassembled WGS sequence"/>
</dbReference>
<comment type="caution">
    <text evidence="1">The sequence shown here is derived from an EMBL/GenBank/DDBJ whole genome shotgun (WGS) entry which is preliminary data.</text>
</comment>
<accession>A0A545T9G8</accession>
<proteinExistence type="predicted"/>
<dbReference type="Gene3D" id="1.10.10.10">
    <property type="entry name" value="Winged helix-like DNA-binding domain superfamily/Winged helix DNA-binding domain"/>
    <property type="match status" value="1"/>
</dbReference>
<gene>
    <name evidence="1" type="ORF">FLL45_13350</name>
</gene>
<dbReference type="EMBL" id="VIKR01000003">
    <property type="protein sequence ID" value="TQV73849.1"/>
    <property type="molecule type" value="Genomic_DNA"/>
</dbReference>
<keyword evidence="2" id="KW-1185">Reference proteome</keyword>
<sequence>MRSSNYLRQAKRRQNRSIVDDQIGCLPNDRIVGKDTLANIMDVTVTSIERWIRDGMPVDQRGDHYNDWVFDLSAVKEWRQSLSD</sequence>
<dbReference type="InterPro" id="IPR036388">
    <property type="entry name" value="WH-like_DNA-bd_sf"/>
</dbReference>
<name>A0A545T9G8_9GAMM</name>
<evidence type="ECO:0000313" key="2">
    <source>
        <dbReference type="Proteomes" id="UP000317839"/>
    </source>
</evidence>
<evidence type="ECO:0000313" key="1">
    <source>
        <dbReference type="EMBL" id="TQV73849.1"/>
    </source>
</evidence>
<dbReference type="InterPro" id="IPR009061">
    <property type="entry name" value="DNA-bd_dom_put_sf"/>
</dbReference>